<dbReference type="SUPFAM" id="SSF57667">
    <property type="entry name" value="beta-beta-alpha zinc fingers"/>
    <property type="match status" value="1"/>
</dbReference>
<feature type="compositionally biased region" description="Basic and acidic residues" evidence="6">
    <location>
        <begin position="206"/>
        <end position="230"/>
    </location>
</feature>
<comment type="caution">
    <text evidence="9">The sequence shown here is derived from an EMBL/GenBank/DDBJ whole genome shotgun (WGS) entry which is preliminary data.</text>
</comment>
<name>A0A834IW39_RHYFE</name>
<evidence type="ECO:0000256" key="3">
    <source>
        <dbReference type="ARBA" id="ARBA00022771"/>
    </source>
</evidence>
<dbReference type="InterPro" id="IPR036236">
    <property type="entry name" value="Znf_C2H2_sf"/>
</dbReference>
<gene>
    <name evidence="9" type="ORF">GWI33_000086</name>
</gene>
<dbReference type="PROSITE" id="PS50020">
    <property type="entry name" value="WW_DOMAIN_2"/>
    <property type="match status" value="1"/>
</dbReference>
<evidence type="ECO:0000256" key="2">
    <source>
        <dbReference type="ARBA" id="ARBA00022723"/>
    </source>
</evidence>
<evidence type="ECO:0000256" key="6">
    <source>
        <dbReference type="SAM" id="MobiDB-lite"/>
    </source>
</evidence>
<evidence type="ECO:0000256" key="1">
    <source>
        <dbReference type="ARBA" id="ARBA00004123"/>
    </source>
</evidence>
<sequence length="323" mass="37728">MHDFNIFEFEIAFAKEKSHEQESISPLGQADYWKSQDRKYCDFCKCWIADNKPSRDFHENGRRHKENVKKRLRTITKDSAKAHKESEKTDAAIRAMESAAMEAYKRDVASNVAADLTSIAINKRLQEENLQIASGSKKIWQEVVTKDGKSYFWNTLTNETIWQPPPEDYLSIKEQREERDKETAKQLKEVEKYRQKESLLRLQQQQREEAEDKAKLEREKMKARRVKEDTPPPVYAPILEPGKTNPYGRWQTVKESAPLDLQLPQQEYFDCPVVVESEPEPVVKEFKEKTLECLDEGGSDTSFKKRKIPSGAKRNTRQRLDVD</sequence>
<dbReference type="EMBL" id="JAACXV010000001">
    <property type="protein sequence ID" value="KAF7288032.1"/>
    <property type="molecule type" value="Genomic_DNA"/>
</dbReference>
<dbReference type="Pfam" id="PF00397">
    <property type="entry name" value="WW"/>
    <property type="match status" value="1"/>
</dbReference>
<feature type="domain" description="WW" evidence="7">
    <location>
        <begin position="140"/>
        <end position="167"/>
    </location>
</feature>
<dbReference type="SMART" id="SM00451">
    <property type="entry name" value="ZnF_U1"/>
    <property type="match status" value="1"/>
</dbReference>
<dbReference type="InterPro" id="IPR001202">
    <property type="entry name" value="WW_dom"/>
</dbReference>
<keyword evidence="10" id="KW-1185">Reference proteome</keyword>
<evidence type="ECO:0008006" key="11">
    <source>
        <dbReference type="Google" id="ProtNLM"/>
    </source>
</evidence>
<evidence type="ECO:0000256" key="5">
    <source>
        <dbReference type="ARBA" id="ARBA00023242"/>
    </source>
</evidence>
<keyword evidence="2" id="KW-0479">Metal-binding</keyword>
<dbReference type="GO" id="GO:0071011">
    <property type="term" value="C:precatalytic spliceosome"/>
    <property type="evidence" value="ECO:0007669"/>
    <property type="project" value="TreeGrafter"/>
</dbReference>
<dbReference type="PANTHER" id="PTHR13173">
    <property type="entry name" value="WW DOMAIN BINDING PROTEIN 4"/>
    <property type="match status" value="1"/>
</dbReference>
<dbReference type="SMART" id="SM00456">
    <property type="entry name" value="WW"/>
    <property type="match status" value="1"/>
</dbReference>
<dbReference type="InterPro" id="IPR036020">
    <property type="entry name" value="WW_dom_sf"/>
</dbReference>
<dbReference type="GO" id="GO:0003723">
    <property type="term" value="F:RNA binding"/>
    <property type="evidence" value="ECO:0007669"/>
    <property type="project" value="TreeGrafter"/>
</dbReference>
<dbReference type="Proteomes" id="UP000625711">
    <property type="component" value="Unassembled WGS sequence"/>
</dbReference>
<dbReference type="OrthoDB" id="191651at2759"/>
<dbReference type="CDD" id="cd00201">
    <property type="entry name" value="WW"/>
    <property type="match status" value="1"/>
</dbReference>
<reference evidence="9" key="1">
    <citation type="submission" date="2020-08" db="EMBL/GenBank/DDBJ databases">
        <title>Genome sequencing and assembly of the red palm weevil Rhynchophorus ferrugineus.</title>
        <authorList>
            <person name="Dias G.B."/>
            <person name="Bergman C.M."/>
            <person name="Manee M."/>
        </authorList>
    </citation>
    <scope>NUCLEOTIDE SEQUENCE</scope>
    <source>
        <strain evidence="9">AA-2017</strain>
        <tissue evidence="9">Whole larva</tissue>
    </source>
</reference>
<dbReference type="PANTHER" id="PTHR13173:SF10">
    <property type="entry name" value="WW DOMAIN-BINDING PROTEIN 4"/>
    <property type="match status" value="1"/>
</dbReference>
<protein>
    <recommendedName>
        <fullName evidence="11">WW domain-binding protein 4</fullName>
    </recommendedName>
</protein>
<comment type="subcellular location">
    <subcellularLocation>
        <location evidence="1">Nucleus</location>
    </subcellularLocation>
</comment>
<evidence type="ECO:0000313" key="10">
    <source>
        <dbReference type="Proteomes" id="UP000625711"/>
    </source>
</evidence>
<dbReference type="AlphaFoldDB" id="A0A834IW39"/>
<dbReference type="InterPro" id="IPR013085">
    <property type="entry name" value="U1-CZ_Znf_C2H2"/>
</dbReference>
<keyword evidence="4" id="KW-0862">Zinc</keyword>
<dbReference type="Gene3D" id="2.20.70.10">
    <property type="match status" value="1"/>
</dbReference>
<dbReference type="SUPFAM" id="SSF51045">
    <property type="entry name" value="WW domain"/>
    <property type="match status" value="1"/>
</dbReference>
<evidence type="ECO:0000259" key="8">
    <source>
        <dbReference type="PROSITE" id="PS50171"/>
    </source>
</evidence>
<keyword evidence="5" id="KW-0539">Nucleus</keyword>
<accession>A0A834IW39</accession>
<dbReference type="InterPro" id="IPR000690">
    <property type="entry name" value="Matrin/U1-C_Znf_C2H2"/>
</dbReference>
<proteinExistence type="predicted"/>
<dbReference type="Pfam" id="PF06220">
    <property type="entry name" value="zf-U1"/>
    <property type="match status" value="1"/>
</dbReference>
<feature type="domain" description="Matrin-type" evidence="8">
    <location>
        <begin position="39"/>
        <end position="70"/>
    </location>
</feature>
<evidence type="ECO:0000259" key="7">
    <source>
        <dbReference type="PROSITE" id="PS50020"/>
    </source>
</evidence>
<dbReference type="GO" id="GO:0000398">
    <property type="term" value="P:mRNA splicing, via spliceosome"/>
    <property type="evidence" value="ECO:0007669"/>
    <property type="project" value="InterPro"/>
</dbReference>
<dbReference type="PROSITE" id="PS50171">
    <property type="entry name" value="ZF_MATRIN"/>
    <property type="match status" value="1"/>
</dbReference>
<evidence type="ECO:0000256" key="4">
    <source>
        <dbReference type="ARBA" id="ARBA00022833"/>
    </source>
</evidence>
<feature type="region of interest" description="Disordered" evidence="6">
    <location>
        <begin position="203"/>
        <end position="242"/>
    </location>
</feature>
<keyword evidence="3" id="KW-0863">Zinc-finger</keyword>
<evidence type="ECO:0000313" key="9">
    <source>
        <dbReference type="EMBL" id="KAF7288032.1"/>
    </source>
</evidence>
<dbReference type="Gene3D" id="3.30.160.60">
    <property type="entry name" value="Classic Zinc Finger"/>
    <property type="match status" value="1"/>
</dbReference>
<feature type="region of interest" description="Disordered" evidence="6">
    <location>
        <begin position="294"/>
        <end position="323"/>
    </location>
</feature>
<organism evidence="9 10">
    <name type="scientific">Rhynchophorus ferrugineus</name>
    <name type="common">Red palm weevil</name>
    <name type="synonym">Curculio ferrugineus</name>
    <dbReference type="NCBI Taxonomy" id="354439"/>
    <lineage>
        <taxon>Eukaryota</taxon>
        <taxon>Metazoa</taxon>
        <taxon>Ecdysozoa</taxon>
        <taxon>Arthropoda</taxon>
        <taxon>Hexapoda</taxon>
        <taxon>Insecta</taxon>
        <taxon>Pterygota</taxon>
        <taxon>Neoptera</taxon>
        <taxon>Endopterygota</taxon>
        <taxon>Coleoptera</taxon>
        <taxon>Polyphaga</taxon>
        <taxon>Cucujiformia</taxon>
        <taxon>Curculionidae</taxon>
        <taxon>Dryophthorinae</taxon>
        <taxon>Rhynchophorus</taxon>
    </lineage>
</organism>
<dbReference type="InterPro" id="IPR003604">
    <property type="entry name" value="Matrin/U1-like-C_Znf_C2H2"/>
</dbReference>
<dbReference type="InterPro" id="IPR040023">
    <property type="entry name" value="WBP4"/>
</dbReference>
<dbReference type="GO" id="GO:0008270">
    <property type="term" value="F:zinc ion binding"/>
    <property type="evidence" value="ECO:0007669"/>
    <property type="project" value="UniProtKB-KW"/>
</dbReference>